<dbReference type="EMBL" id="CP020330">
    <property type="protein sequence ID" value="AQZ51056.1"/>
    <property type="molecule type" value="Genomic_DNA"/>
</dbReference>
<dbReference type="OrthoDB" id="10009913at2"/>
<organism evidence="3 4">
    <name type="scientific">Martelella mediterranea DSM 17316</name>
    <dbReference type="NCBI Taxonomy" id="1122214"/>
    <lineage>
        <taxon>Bacteria</taxon>
        <taxon>Pseudomonadati</taxon>
        <taxon>Pseudomonadota</taxon>
        <taxon>Alphaproteobacteria</taxon>
        <taxon>Hyphomicrobiales</taxon>
        <taxon>Aurantimonadaceae</taxon>
        <taxon>Martelella</taxon>
    </lineage>
</organism>
<name>A0A1U9Z028_9HYPH</name>
<feature type="transmembrane region" description="Helical" evidence="1">
    <location>
        <begin position="118"/>
        <end position="136"/>
    </location>
</feature>
<dbReference type="AlphaFoldDB" id="A0A1U9Z028"/>
<keyword evidence="1" id="KW-0812">Transmembrane</keyword>
<dbReference type="Proteomes" id="UP000191135">
    <property type="component" value="Chromosome"/>
</dbReference>
<feature type="transmembrane region" description="Helical" evidence="1">
    <location>
        <begin position="12"/>
        <end position="33"/>
    </location>
</feature>
<sequence length="152" mass="16638">MREPQEYSRLRDVSWWFGIALSVLAAVALVSALNWETMAASFPIFNCVIMLACGIAHTLLPQSAGSSPMMEGEKLPLGLTLRYAAWIGAFFAGAIVFGFPVATPVFVLSYMLAHGERWTTALIASAGTLVFLLVVVDRVLRLPLAEPWFLFT</sequence>
<evidence type="ECO:0000259" key="2">
    <source>
        <dbReference type="Pfam" id="PF07331"/>
    </source>
</evidence>
<dbReference type="InterPro" id="IPR009936">
    <property type="entry name" value="DUF1468"/>
</dbReference>
<accession>A0A1U9Z028</accession>
<keyword evidence="1" id="KW-0472">Membrane</keyword>
<feature type="transmembrane region" description="Helical" evidence="1">
    <location>
        <begin position="81"/>
        <end position="112"/>
    </location>
</feature>
<evidence type="ECO:0000256" key="1">
    <source>
        <dbReference type="SAM" id="Phobius"/>
    </source>
</evidence>
<dbReference type="KEGG" id="mmed:Mame_01709"/>
<dbReference type="STRING" id="1122214.Mame_01709"/>
<feature type="transmembrane region" description="Helical" evidence="1">
    <location>
        <begin position="39"/>
        <end position="60"/>
    </location>
</feature>
<proteinExistence type="predicted"/>
<dbReference type="RefSeq" id="WP_018066136.1">
    <property type="nucleotide sequence ID" value="NZ_AQWH01000020.1"/>
</dbReference>
<feature type="domain" description="DUF1468" evidence="2">
    <location>
        <begin position="16"/>
        <end position="144"/>
    </location>
</feature>
<dbReference type="Pfam" id="PF07331">
    <property type="entry name" value="TctB"/>
    <property type="match status" value="1"/>
</dbReference>
<protein>
    <submittedName>
        <fullName evidence="3">Tripartite tricarboxylate transporter TctB family protein</fullName>
    </submittedName>
</protein>
<keyword evidence="4" id="KW-1185">Reference proteome</keyword>
<evidence type="ECO:0000313" key="4">
    <source>
        <dbReference type="Proteomes" id="UP000191135"/>
    </source>
</evidence>
<gene>
    <name evidence="3" type="ORF">Mame_01709</name>
</gene>
<reference evidence="3 4" key="1">
    <citation type="submission" date="2017-03" db="EMBL/GenBank/DDBJ databases">
        <title>Foreign affairs: Plasmid Transfer between Roseobacters and Rhizobia.</title>
        <authorList>
            <person name="Bartling P."/>
            <person name="Bunk B."/>
            <person name="Overmann J."/>
            <person name="Brinkmann H."/>
            <person name="Petersen J."/>
        </authorList>
    </citation>
    <scope>NUCLEOTIDE SEQUENCE [LARGE SCALE GENOMIC DNA]</scope>
    <source>
        <strain evidence="3 4">MACL11</strain>
    </source>
</reference>
<evidence type="ECO:0000313" key="3">
    <source>
        <dbReference type="EMBL" id="AQZ51056.1"/>
    </source>
</evidence>
<keyword evidence="1" id="KW-1133">Transmembrane helix</keyword>